<dbReference type="EMBL" id="CP023671">
    <property type="protein sequence ID" value="AYE35498.1"/>
    <property type="molecule type" value="Genomic_DNA"/>
</dbReference>
<dbReference type="InterPro" id="IPR004013">
    <property type="entry name" value="PHP_dom"/>
</dbReference>
<dbReference type="RefSeq" id="WP_066678487.1">
    <property type="nucleotide sequence ID" value="NZ_CABMIZ010000045.1"/>
</dbReference>
<accession>A0A9N7JMT9</accession>
<dbReference type="OrthoDB" id="9808747at2"/>
<proteinExistence type="predicted"/>
<reference evidence="3" key="2">
    <citation type="submission" date="2022-06" db="EMBL/GenBank/DDBJ databases">
        <authorList>
            <person name="Holder M.E."/>
            <person name="Ajami N.J."/>
            <person name="Petrosino J.F."/>
        </authorList>
    </citation>
    <scope>NUCLEOTIDE SEQUENCE</scope>
    <source>
        <strain evidence="3">RMA 8861</strain>
    </source>
</reference>
<dbReference type="InterPro" id="IPR016195">
    <property type="entry name" value="Pol/histidinol_Pase-like"/>
</dbReference>
<reference evidence="2 4" key="1">
    <citation type="submission" date="2017-09" db="EMBL/GenBank/DDBJ databases">
        <authorList>
            <person name="Thomas P."/>
            <person name="Seyboldt C."/>
        </authorList>
    </citation>
    <scope>NUCLEOTIDE SEQUENCE [LARGE SCALE GENOMIC DNA]</scope>
    <source>
        <strain evidence="2 4">DSM 7534</strain>
    </source>
</reference>
<dbReference type="Proteomes" id="UP001055437">
    <property type="component" value="Chromosome"/>
</dbReference>
<evidence type="ECO:0000313" key="4">
    <source>
        <dbReference type="Proteomes" id="UP000280586"/>
    </source>
</evidence>
<dbReference type="InterPro" id="IPR003141">
    <property type="entry name" value="Pol/His_phosphatase_N"/>
</dbReference>
<gene>
    <name evidence="2" type="ORF">CP523_14245</name>
    <name evidence="3" type="ORF">NH397_06645</name>
</gene>
<evidence type="ECO:0000313" key="3">
    <source>
        <dbReference type="EMBL" id="USS02094.1"/>
    </source>
</evidence>
<dbReference type="CDD" id="cd07437">
    <property type="entry name" value="PHP_HisPPase_Ycdx_like"/>
    <property type="match status" value="1"/>
</dbReference>
<dbReference type="GO" id="GO:0005829">
    <property type="term" value="C:cytosol"/>
    <property type="evidence" value="ECO:0007669"/>
    <property type="project" value="TreeGrafter"/>
</dbReference>
<dbReference type="SMART" id="SM00481">
    <property type="entry name" value="POLIIIAc"/>
    <property type="match status" value="1"/>
</dbReference>
<dbReference type="PANTHER" id="PTHR36928:SF1">
    <property type="entry name" value="PHOSPHATASE YCDX-RELATED"/>
    <property type="match status" value="1"/>
</dbReference>
<dbReference type="Gene3D" id="3.20.20.140">
    <property type="entry name" value="Metal-dependent hydrolases"/>
    <property type="match status" value="1"/>
</dbReference>
<dbReference type="EMBL" id="CP099799">
    <property type="protein sequence ID" value="USS02094.1"/>
    <property type="molecule type" value="Genomic_DNA"/>
</dbReference>
<dbReference type="KEGG" id="csep:CP523_14245"/>
<dbReference type="NCBIfam" id="NF006702">
    <property type="entry name" value="PRK09248.1"/>
    <property type="match status" value="1"/>
</dbReference>
<keyword evidence="5" id="KW-1185">Reference proteome</keyword>
<sequence length="244" mass="27332">MNYSVDLHTHTIISGHAYSTLLENVNFCTKKGIKILGTSEHGPAMPGAPHIWYFHNLRVLPRTINDVIILKGCEANIIDSNGNLDIKTTSSAQLDYLIASLHEACFPPKSKEENTNAVLKVMDNYKEIEILGHLGNPNYELDYKKILKKALEKDIMIEINNSSLLGKSRKGSDIICKEIALLCKKYGNKIILSSDAHFGSLIGNFDLAIKMLNSIDMPNDQIMNNPDKLIRHLKNKGRLLDLSY</sequence>
<dbReference type="SUPFAM" id="SSF89550">
    <property type="entry name" value="PHP domain-like"/>
    <property type="match status" value="1"/>
</dbReference>
<evidence type="ECO:0000259" key="1">
    <source>
        <dbReference type="SMART" id="SM00481"/>
    </source>
</evidence>
<organism evidence="2 4">
    <name type="scientific">Clostridium septicum</name>
    <dbReference type="NCBI Taxonomy" id="1504"/>
    <lineage>
        <taxon>Bacteria</taxon>
        <taxon>Bacillati</taxon>
        <taxon>Bacillota</taxon>
        <taxon>Clostridia</taxon>
        <taxon>Eubacteriales</taxon>
        <taxon>Clostridiaceae</taxon>
        <taxon>Clostridium</taxon>
    </lineage>
</organism>
<dbReference type="GO" id="GO:0042578">
    <property type="term" value="F:phosphoric ester hydrolase activity"/>
    <property type="evidence" value="ECO:0007669"/>
    <property type="project" value="TreeGrafter"/>
</dbReference>
<evidence type="ECO:0000313" key="5">
    <source>
        <dbReference type="Proteomes" id="UP001055437"/>
    </source>
</evidence>
<dbReference type="Proteomes" id="UP000280586">
    <property type="component" value="Chromosome"/>
</dbReference>
<evidence type="ECO:0000313" key="2">
    <source>
        <dbReference type="EMBL" id="AYE35498.1"/>
    </source>
</evidence>
<dbReference type="Pfam" id="PF02811">
    <property type="entry name" value="PHP"/>
    <property type="match status" value="1"/>
</dbReference>
<feature type="domain" description="Polymerase/histidinol phosphatase N-terminal" evidence="1">
    <location>
        <begin position="5"/>
        <end position="79"/>
    </location>
</feature>
<dbReference type="PANTHER" id="PTHR36928">
    <property type="entry name" value="PHOSPHATASE YCDX-RELATED"/>
    <property type="match status" value="1"/>
</dbReference>
<name>A0A9N7JMT9_CLOSE</name>
<dbReference type="InterPro" id="IPR050243">
    <property type="entry name" value="PHP_phosphatase"/>
</dbReference>
<dbReference type="AlphaFoldDB" id="A0A9N7JMT9"/>
<protein>
    <submittedName>
        <fullName evidence="3">PHP domain-containing protein</fullName>
    </submittedName>
    <submittedName>
        <fullName evidence="2">Phosphatase</fullName>
    </submittedName>
</protein>
<dbReference type="GO" id="GO:0008270">
    <property type="term" value="F:zinc ion binding"/>
    <property type="evidence" value="ECO:0007669"/>
    <property type="project" value="TreeGrafter"/>
</dbReference>
<dbReference type="GeneID" id="303561845"/>